<feature type="coiled-coil region" evidence="1">
    <location>
        <begin position="6"/>
        <end position="33"/>
    </location>
</feature>
<name>A0AAV5TAR8_9BILA</name>
<evidence type="ECO:0000313" key="2">
    <source>
        <dbReference type="EMBL" id="GMS91178.1"/>
    </source>
</evidence>
<sequence length="85" mass="10123">TSCGGCRSERKKRHKLEKRLEVVENSLQNIERYMEYLVRNTTAKPVSRYRGVEFLDRDEVVELSRSTPNHATFLRQILDSLYYQD</sequence>
<organism evidence="2 3">
    <name type="scientific">Pristionchus entomophagus</name>
    <dbReference type="NCBI Taxonomy" id="358040"/>
    <lineage>
        <taxon>Eukaryota</taxon>
        <taxon>Metazoa</taxon>
        <taxon>Ecdysozoa</taxon>
        <taxon>Nematoda</taxon>
        <taxon>Chromadorea</taxon>
        <taxon>Rhabditida</taxon>
        <taxon>Rhabditina</taxon>
        <taxon>Diplogasteromorpha</taxon>
        <taxon>Diplogasteroidea</taxon>
        <taxon>Neodiplogasteridae</taxon>
        <taxon>Pristionchus</taxon>
    </lineage>
</organism>
<proteinExistence type="predicted"/>
<accession>A0AAV5TAR8</accession>
<keyword evidence="1" id="KW-0175">Coiled coil</keyword>
<reference evidence="2" key="1">
    <citation type="submission" date="2023-10" db="EMBL/GenBank/DDBJ databases">
        <title>Genome assembly of Pristionchus species.</title>
        <authorList>
            <person name="Yoshida K."/>
            <person name="Sommer R.J."/>
        </authorList>
    </citation>
    <scope>NUCLEOTIDE SEQUENCE</scope>
    <source>
        <strain evidence="2">RS0144</strain>
    </source>
</reference>
<keyword evidence="3" id="KW-1185">Reference proteome</keyword>
<dbReference type="EMBL" id="BTSX01000003">
    <property type="protein sequence ID" value="GMS91178.1"/>
    <property type="molecule type" value="Genomic_DNA"/>
</dbReference>
<dbReference type="Proteomes" id="UP001432027">
    <property type="component" value="Unassembled WGS sequence"/>
</dbReference>
<evidence type="ECO:0000313" key="3">
    <source>
        <dbReference type="Proteomes" id="UP001432027"/>
    </source>
</evidence>
<comment type="caution">
    <text evidence="2">The sequence shown here is derived from an EMBL/GenBank/DDBJ whole genome shotgun (WGS) entry which is preliminary data.</text>
</comment>
<dbReference type="AlphaFoldDB" id="A0AAV5TAR8"/>
<feature type="non-terminal residue" evidence="2">
    <location>
        <position position="1"/>
    </location>
</feature>
<protein>
    <submittedName>
        <fullName evidence="2">Uncharacterized protein</fullName>
    </submittedName>
</protein>
<feature type="non-terminal residue" evidence="2">
    <location>
        <position position="85"/>
    </location>
</feature>
<gene>
    <name evidence="2" type="ORF">PENTCL1PPCAC_13353</name>
</gene>
<evidence type="ECO:0000256" key="1">
    <source>
        <dbReference type="SAM" id="Coils"/>
    </source>
</evidence>